<dbReference type="EMBL" id="LPUY01000095">
    <property type="protein sequence ID" value="KUP91481.1"/>
    <property type="molecule type" value="Genomic_DNA"/>
</dbReference>
<protein>
    <submittedName>
        <fullName evidence="2">Uncharacterized protein</fullName>
    </submittedName>
</protein>
<dbReference type="PATRIC" id="fig|1768241.3.peg.3802"/>
<evidence type="ECO:0000313" key="2">
    <source>
        <dbReference type="EMBL" id="KUP91481.1"/>
    </source>
</evidence>
<accession>A0A132BSY0</accession>
<reference evidence="2 3" key="1">
    <citation type="submission" date="2015-12" db="EMBL/GenBank/DDBJ databases">
        <title>Genome sequence of the marine Rhodobacteraceae strain O3.65, Candidatus Tritonibacter horizontis.</title>
        <authorList>
            <person name="Poehlein A."/>
            <person name="Giebel H.A."/>
            <person name="Voget S."/>
            <person name="Brinkhoff T."/>
        </authorList>
    </citation>
    <scope>NUCLEOTIDE SEQUENCE [LARGE SCALE GENOMIC DNA]</scope>
    <source>
        <strain evidence="2 3">O3.65</strain>
    </source>
</reference>
<proteinExistence type="predicted"/>
<dbReference type="RefSeq" id="WP_068247038.1">
    <property type="nucleotide sequence ID" value="NZ_LPUY01000095.1"/>
</dbReference>
<comment type="caution">
    <text evidence="2">The sequence shown here is derived from an EMBL/GenBank/DDBJ whole genome shotgun (WGS) entry which is preliminary data.</text>
</comment>
<feature type="chain" id="PRO_5007288477" evidence="1">
    <location>
        <begin position="21"/>
        <end position="162"/>
    </location>
</feature>
<dbReference type="Proteomes" id="UP000068382">
    <property type="component" value="Unassembled WGS sequence"/>
</dbReference>
<keyword evidence="3" id="KW-1185">Reference proteome</keyword>
<organism evidence="2 3">
    <name type="scientific">Tritonibacter horizontis</name>
    <dbReference type="NCBI Taxonomy" id="1768241"/>
    <lineage>
        <taxon>Bacteria</taxon>
        <taxon>Pseudomonadati</taxon>
        <taxon>Pseudomonadota</taxon>
        <taxon>Alphaproteobacteria</taxon>
        <taxon>Rhodobacterales</taxon>
        <taxon>Paracoccaceae</taxon>
        <taxon>Tritonibacter</taxon>
    </lineage>
</organism>
<name>A0A132BSY0_9RHOB</name>
<gene>
    <name evidence="2" type="ORF">TRIHO_36440</name>
</gene>
<keyword evidence="1" id="KW-0732">Signal</keyword>
<dbReference type="OrthoDB" id="7864986at2"/>
<evidence type="ECO:0000313" key="3">
    <source>
        <dbReference type="Proteomes" id="UP000068382"/>
    </source>
</evidence>
<feature type="signal peptide" evidence="1">
    <location>
        <begin position="1"/>
        <end position="20"/>
    </location>
</feature>
<dbReference type="AlphaFoldDB" id="A0A132BSY0"/>
<sequence>MTHLIRTTALVASLATAAGAATLVQDIEVKADVSALQNSQAVAVWSTLESDLETALAAELVNQLADDDTEGAAEIDVEIDTVALASGFEAQMGIADSVLEGDVSVDLPGSKDDQRYTLTVTAQQANVYYPEGTDVTDLHVGSEVFYTAMVDAFAIHVAEKLK</sequence>
<evidence type="ECO:0000256" key="1">
    <source>
        <dbReference type="SAM" id="SignalP"/>
    </source>
</evidence>